<dbReference type="FunFam" id="2.60.40.820:FF:000020">
    <property type="entry name" value="T-box transcription factor 18"/>
    <property type="match status" value="1"/>
</dbReference>
<dbReference type="GO" id="GO:0006357">
    <property type="term" value="P:regulation of transcription by RNA polymerase II"/>
    <property type="evidence" value="ECO:0000318"/>
    <property type="project" value="GO_Central"/>
</dbReference>
<dbReference type="GO" id="GO:0000785">
    <property type="term" value="C:chromatin"/>
    <property type="evidence" value="ECO:0000318"/>
    <property type="project" value="GO_Central"/>
</dbReference>
<accession>A8XDP7</accession>
<dbReference type="HOGENOM" id="CLU_481653_0_0_1"/>
<evidence type="ECO:0000313" key="8">
    <source>
        <dbReference type="EMBL" id="CAP30767.2"/>
    </source>
</evidence>
<feature type="compositionally biased region" description="Polar residues" evidence="6">
    <location>
        <begin position="245"/>
        <end position="262"/>
    </location>
</feature>
<comment type="subcellular location">
    <subcellularLocation>
        <location evidence="5">Nucleus</location>
    </subcellularLocation>
</comment>
<dbReference type="Gene3D" id="2.60.40.820">
    <property type="entry name" value="Transcription factor, T-box"/>
    <property type="match status" value="1"/>
</dbReference>
<dbReference type="InterPro" id="IPR008967">
    <property type="entry name" value="p53-like_TF_DNA-bd_sf"/>
</dbReference>
<protein>
    <submittedName>
        <fullName evidence="8">Protein CBR-SEA-1</fullName>
    </submittedName>
</protein>
<evidence type="ECO:0000256" key="1">
    <source>
        <dbReference type="ARBA" id="ARBA00023015"/>
    </source>
</evidence>
<dbReference type="OMA" id="MENGIDC"/>
<dbReference type="Pfam" id="PF00907">
    <property type="entry name" value="T-box"/>
    <property type="match status" value="1"/>
</dbReference>
<dbReference type="EMBL" id="HE600992">
    <property type="protein sequence ID" value="CAP30767.2"/>
    <property type="molecule type" value="Genomic_DNA"/>
</dbReference>
<keyword evidence="4 5" id="KW-0539">Nucleus</keyword>
<dbReference type="GO" id="GO:0000978">
    <property type="term" value="F:RNA polymerase II cis-regulatory region sequence-specific DNA binding"/>
    <property type="evidence" value="ECO:0000318"/>
    <property type="project" value="GO_Central"/>
</dbReference>
<dbReference type="InterPro" id="IPR046360">
    <property type="entry name" value="T-box_DNA-bd"/>
</dbReference>
<dbReference type="InParanoid" id="A8XDP7"/>
<keyword evidence="9" id="KW-1185">Reference proteome</keyword>
<dbReference type="InterPro" id="IPR001699">
    <property type="entry name" value="TF_T-box"/>
</dbReference>
<evidence type="ECO:0000313" key="9">
    <source>
        <dbReference type="Proteomes" id="UP000008549"/>
    </source>
</evidence>
<dbReference type="InterPro" id="IPR036960">
    <property type="entry name" value="T-box_sf"/>
</dbReference>
<evidence type="ECO:0000256" key="6">
    <source>
        <dbReference type="SAM" id="MobiDB-lite"/>
    </source>
</evidence>
<keyword evidence="2 5" id="KW-0238">DNA-binding</keyword>
<dbReference type="CDD" id="cd00182">
    <property type="entry name" value="T-box"/>
    <property type="match status" value="1"/>
</dbReference>
<gene>
    <name evidence="10" type="primary">sea-1.2</name>
    <name evidence="8" type="synonym">Cbr-sea-1</name>
    <name evidence="10" type="synonym">sea-1</name>
    <name evidence="10" type="ORF">CBG11641</name>
    <name evidence="8" type="ORF">CBG_11641</name>
</gene>
<proteinExistence type="predicted"/>
<dbReference type="GO" id="GO:0045893">
    <property type="term" value="P:positive regulation of DNA-templated transcription"/>
    <property type="evidence" value="ECO:0007669"/>
    <property type="project" value="InterPro"/>
</dbReference>
<evidence type="ECO:0000259" key="7">
    <source>
        <dbReference type="PROSITE" id="PS50252"/>
    </source>
</evidence>
<dbReference type="PANTHER" id="PTHR11267">
    <property type="entry name" value="T-BOX PROTEIN-RELATED"/>
    <property type="match status" value="1"/>
</dbReference>
<dbReference type="PANTHER" id="PTHR11267:SF204">
    <property type="entry name" value="SPADETAIL"/>
    <property type="match status" value="1"/>
</dbReference>
<evidence type="ECO:0000256" key="3">
    <source>
        <dbReference type="ARBA" id="ARBA00023163"/>
    </source>
</evidence>
<comment type="caution">
    <text evidence="5">Lacks conserved residue(s) required for the propagation of feature annotation.</text>
</comment>
<organism evidence="8 9">
    <name type="scientific">Caenorhabditis briggsae</name>
    <dbReference type="NCBI Taxonomy" id="6238"/>
    <lineage>
        <taxon>Eukaryota</taxon>
        <taxon>Metazoa</taxon>
        <taxon>Ecdysozoa</taxon>
        <taxon>Nematoda</taxon>
        <taxon>Chromadorea</taxon>
        <taxon>Rhabditida</taxon>
        <taxon>Rhabditina</taxon>
        <taxon>Rhabditomorpha</taxon>
        <taxon>Rhabditoidea</taxon>
        <taxon>Rhabditidae</taxon>
        <taxon>Peloderinae</taxon>
        <taxon>Caenorhabditis</taxon>
    </lineage>
</organism>
<feature type="region of interest" description="Disordered" evidence="6">
    <location>
        <begin position="220"/>
        <end position="356"/>
    </location>
</feature>
<dbReference type="GO" id="GO:0001708">
    <property type="term" value="P:cell fate specification"/>
    <property type="evidence" value="ECO:0000318"/>
    <property type="project" value="GO_Central"/>
</dbReference>
<dbReference type="SUPFAM" id="SSF49417">
    <property type="entry name" value="p53-like transcription factors"/>
    <property type="match status" value="1"/>
</dbReference>
<feature type="domain" description="T-box" evidence="7">
    <location>
        <begin position="44"/>
        <end position="231"/>
    </location>
</feature>
<dbReference type="STRING" id="6238.A8XDP7"/>
<feature type="compositionally biased region" description="Polar residues" evidence="6">
    <location>
        <begin position="290"/>
        <end position="351"/>
    </location>
</feature>
<dbReference type="AlphaFoldDB" id="A8XDP7"/>
<evidence type="ECO:0000256" key="4">
    <source>
        <dbReference type="ARBA" id="ARBA00023242"/>
    </source>
</evidence>
<dbReference type="SMART" id="SM00425">
    <property type="entry name" value="TBOX"/>
    <property type="match status" value="1"/>
</dbReference>
<dbReference type="GO" id="GO:0000981">
    <property type="term" value="F:DNA-binding transcription factor activity, RNA polymerase II-specific"/>
    <property type="evidence" value="ECO:0000318"/>
    <property type="project" value="GO_Central"/>
</dbReference>
<sequence>MDTNFQMYQPSNAFYNPNQGVFGVHGEQHMPFYPLIQPEIRIKLKNQDQWMHLHKTKGGNEMIVGVHGRAMFPRIQFEATNLVWSKMYTFGMKMVLCKRKKFVYDKKTGWVCDENSEEMPIGESNEVYTLSKSGSYFMDFGIDFQHVKIYNEKTLNEISSKPSKVNKATSCEVYLNCKYIPVLTIYEEDCRTVIRQFQFEETQFVAVSAYKGEDVKDYKSSSNKFVRGGYRNRKGRREEEEASQAAPNDSSEAPGASPSSNLKRAGSPLNAPKKAKRSKKNKNELKGLQATGTPAPSGSTTNSMPSTSSEPIQNTFGSPQSLNGYHNLSGFDSTNTSISSNMPRTSLSPPINENRDPAVPSYNQMIQPQASALFGESQQYFGYGCDSANTSASSAINNLSMSPPMAFNENQDLSLMPPQVFQDPMINYSTPSTSNTNHMLDTNYFVNEATKFWNQMNEVEFKTAAPNPYQFNYHQNNYIAEISGFHDIELVELHAARTAIKMAKKQKYTKIRILTGMTIVWDFIKNSANFANAPLQVRPIVQAIHAHKEFIIIKVKLIAGKENIEN</sequence>
<reference evidence="8 9" key="2">
    <citation type="journal article" date="2011" name="PLoS Genet.">
        <title>Caenorhabditis briggsae recombinant inbred line genotypes reveal inter-strain incompatibility and the evolution of recombination.</title>
        <authorList>
            <person name="Ross J.A."/>
            <person name="Koboldt D.C."/>
            <person name="Staisch J.E."/>
            <person name="Chamberlin H.M."/>
            <person name="Gupta B.P."/>
            <person name="Miller R.D."/>
            <person name="Baird S.E."/>
            <person name="Haag E.S."/>
        </authorList>
    </citation>
    <scope>NUCLEOTIDE SEQUENCE [LARGE SCALE GENOMIC DNA]</scope>
    <source>
        <strain evidence="8 9">AF16</strain>
    </source>
</reference>
<dbReference type="GO" id="GO:0005634">
    <property type="term" value="C:nucleus"/>
    <property type="evidence" value="ECO:0000318"/>
    <property type="project" value="GO_Central"/>
</dbReference>
<dbReference type="Proteomes" id="UP000008549">
    <property type="component" value="Unassembled WGS sequence"/>
</dbReference>
<name>A8XDP7_CAEBR</name>
<dbReference type="PROSITE" id="PS50252">
    <property type="entry name" value="TBOX_3"/>
    <property type="match status" value="1"/>
</dbReference>
<evidence type="ECO:0000256" key="5">
    <source>
        <dbReference type="PROSITE-ProRule" id="PRU00201"/>
    </source>
</evidence>
<dbReference type="PRINTS" id="PR00937">
    <property type="entry name" value="TBOX"/>
</dbReference>
<reference evidence="8 9" key="1">
    <citation type="journal article" date="2003" name="PLoS Biol.">
        <title>The genome sequence of Caenorhabditis briggsae: a platform for comparative genomics.</title>
        <authorList>
            <person name="Stein L.D."/>
            <person name="Bao Z."/>
            <person name="Blasiar D."/>
            <person name="Blumenthal T."/>
            <person name="Brent M.R."/>
            <person name="Chen N."/>
            <person name="Chinwalla A."/>
            <person name="Clarke L."/>
            <person name="Clee C."/>
            <person name="Coghlan A."/>
            <person name="Coulson A."/>
            <person name="D'Eustachio P."/>
            <person name="Fitch D.H."/>
            <person name="Fulton L.A."/>
            <person name="Fulton R.E."/>
            <person name="Griffiths-Jones S."/>
            <person name="Harris T.W."/>
            <person name="Hillier L.W."/>
            <person name="Kamath R."/>
            <person name="Kuwabara P.E."/>
            <person name="Mardis E.R."/>
            <person name="Marra M.A."/>
            <person name="Miner T.L."/>
            <person name="Minx P."/>
            <person name="Mullikin J.C."/>
            <person name="Plumb R.W."/>
            <person name="Rogers J."/>
            <person name="Schein J.E."/>
            <person name="Sohrmann M."/>
            <person name="Spieth J."/>
            <person name="Stajich J.E."/>
            <person name="Wei C."/>
            <person name="Willey D."/>
            <person name="Wilson R.K."/>
            <person name="Durbin R."/>
            <person name="Waterston R.H."/>
        </authorList>
    </citation>
    <scope>NUCLEOTIDE SEQUENCE [LARGE SCALE GENOMIC DNA]</scope>
    <source>
        <strain evidence="8 9">AF16</strain>
    </source>
</reference>
<evidence type="ECO:0000256" key="2">
    <source>
        <dbReference type="ARBA" id="ARBA00023125"/>
    </source>
</evidence>
<dbReference type="WormBase" id="CBG11641">
    <property type="protein sequence ID" value="CBP49367"/>
    <property type="gene ID" value="WBGene00032735"/>
    <property type="gene designation" value="Cbr-sea-1.2"/>
</dbReference>
<evidence type="ECO:0000313" key="10">
    <source>
        <dbReference type="WormBase" id="CBG11641"/>
    </source>
</evidence>
<dbReference type="eggNOG" id="KOG3585">
    <property type="taxonomic scope" value="Eukaryota"/>
</dbReference>
<keyword evidence="3" id="KW-0804">Transcription</keyword>
<keyword evidence="1" id="KW-0805">Transcription regulation</keyword>